<dbReference type="InterPro" id="IPR029063">
    <property type="entry name" value="SAM-dependent_MTases_sf"/>
</dbReference>
<dbReference type="STRING" id="414004.CENSYa_2020"/>
<dbReference type="GO" id="GO:0009307">
    <property type="term" value="P:DNA restriction-modification system"/>
    <property type="evidence" value="ECO:0007669"/>
    <property type="project" value="InterPro"/>
</dbReference>
<dbReference type="EnsemblBacteria" id="ABK78624">
    <property type="protein sequence ID" value="ABK78624"/>
    <property type="gene ID" value="CENSYa_2020"/>
</dbReference>
<dbReference type="AlphaFoldDB" id="A0RZ57"/>
<dbReference type="GO" id="GO:0032259">
    <property type="term" value="P:methylation"/>
    <property type="evidence" value="ECO:0007669"/>
    <property type="project" value="UniProtKB-KW"/>
</dbReference>
<evidence type="ECO:0000313" key="4">
    <source>
        <dbReference type="EMBL" id="ABK78624.1"/>
    </source>
</evidence>
<keyword evidence="5" id="KW-1185">Reference proteome</keyword>
<dbReference type="REBASE" id="14190">
    <property type="entry name" value="M.CsyAORF2020P"/>
</dbReference>
<dbReference type="GO" id="GO:1904047">
    <property type="term" value="F:S-adenosyl-L-methionine binding"/>
    <property type="evidence" value="ECO:0007669"/>
    <property type="project" value="TreeGrafter"/>
</dbReference>
<dbReference type="SUPFAM" id="SSF53335">
    <property type="entry name" value="S-adenosyl-L-methionine-dependent methyltransferases"/>
    <property type="match status" value="1"/>
</dbReference>
<dbReference type="KEGG" id="csy:CENSYa_2020"/>
<sequence>MTAEGMADSAADRKCKLKWNQDLFGKISVVPPLGYIRSRRQAVGHILPILQSIRHDEYREPMAGEGAVFFAKPWSANSVLNDLDEDLITTYRILRNASTRDELATAIAENPPVRGMIPDDGNDPATVARRRLSQSHIEHSSPEKMTPDKWKEMITMAGRKLEGTELTVSDFEDSIAEPGRNVLMFVDPPRYNPGGVFTEGDHSRLAGALRLAPHKFLLVCNDCPEVRKLYDWARVKEAALGAQTGELFISNFELPDRPCQDA</sequence>
<dbReference type="GO" id="GO:0006298">
    <property type="term" value="P:mismatch repair"/>
    <property type="evidence" value="ECO:0007669"/>
    <property type="project" value="TreeGrafter"/>
</dbReference>
<dbReference type="HOGENOM" id="CLU_063430_1_1_2"/>
<evidence type="ECO:0000256" key="1">
    <source>
        <dbReference type="ARBA" id="ARBA00022603"/>
    </source>
</evidence>
<gene>
    <name evidence="4" type="ordered locus">CENSYa_2020</name>
</gene>
<dbReference type="GO" id="GO:0043565">
    <property type="term" value="F:sequence-specific DNA binding"/>
    <property type="evidence" value="ECO:0007669"/>
    <property type="project" value="TreeGrafter"/>
</dbReference>
<dbReference type="Proteomes" id="UP000000758">
    <property type="component" value="Chromosome"/>
</dbReference>
<accession>A0RZ57</accession>
<keyword evidence="2 4" id="KW-0808">Transferase</keyword>
<keyword evidence="1 4" id="KW-0489">Methyltransferase</keyword>
<dbReference type="Gene3D" id="3.40.50.150">
    <property type="entry name" value="Vaccinia Virus protein VP39"/>
    <property type="match status" value="2"/>
</dbReference>
<evidence type="ECO:0000256" key="3">
    <source>
        <dbReference type="ARBA" id="ARBA00022691"/>
    </source>
</evidence>
<dbReference type="EC" id="2.1.1.72" evidence="4"/>
<keyword evidence="3" id="KW-0949">S-adenosyl-L-methionine</keyword>
<evidence type="ECO:0000256" key="2">
    <source>
        <dbReference type="ARBA" id="ARBA00022679"/>
    </source>
</evidence>
<dbReference type="EMBL" id="DP000238">
    <property type="protein sequence ID" value="ABK78624.1"/>
    <property type="molecule type" value="Genomic_DNA"/>
</dbReference>
<proteinExistence type="predicted"/>
<name>A0RZ57_CENSY</name>
<organism evidence="4 5">
    <name type="scientific">Cenarchaeum symbiosum (strain A)</name>
    <dbReference type="NCBI Taxonomy" id="414004"/>
    <lineage>
        <taxon>Archaea</taxon>
        <taxon>Nitrososphaerota</taxon>
        <taxon>Candidatus Cenarchaeales</taxon>
        <taxon>Candidatus Cenarchaeaceae</taxon>
        <taxon>Candidatus Cenarchaeum</taxon>
    </lineage>
</organism>
<dbReference type="InterPro" id="IPR012327">
    <property type="entry name" value="MeTrfase_D12"/>
</dbReference>
<evidence type="ECO:0000313" key="5">
    <source>
        <dbReference type="Proteomes" id="UP000000758"/>
    </source>
</evidence>
<reference evidence="4 5" key="1">
    <citation type="journal article" date="2006" name="Proc. Natl. Acad. Sci. U.S.A.">
        <title>Genomic analysis of the uncultivated marine crenarchaeote Cenarchaeum symbiosum.</title>
        <authorList>
            <person name="Hallam S.J."/>
            <person name="Konstantinidis K.T."/>
            <person name="Putnam N."/>
            <person name="Schleper C."/>
            <person name="Watanabe Y."/>
            <person name="Sugahara J."/>
            <person name="Preston C."/>
            <person name="de la Torre J."/>
            <person name="Richardson P.M."/>
            <person name="DeLong E.F."/>
        </authorList>
    </citation>
    <scope>NUCLEOTIDE SEQUENCE [LARGE SCALE GENOMIC DNA]</scope>
    <source>
        <strain evidence="5">A</strain>
    </source>
</reference>
<protein>
    <submittedName>
        <fullName evidence="4">Site-specific DNA methylase</fullName>
        <ecNumber evidence="4">2.1.1.72</ecNumber>
    </submittedName>
</protein>
<dbReference type="PANTHER" id="PTHR30481">
    <property type="entry name" value="DNA ADENINE METHYLASE"/>
    <property type="match status" value="1"/>
</dbReference>
<dbReference type="GO" id="GO:0009007">
    <property type="term" value="F:site-specific DNA-methyltransferase (adenine-specific) activity"/>
    <property type="evidence" value="ECO:0007669"/>
    <property type="project" value="UniProtKB-EC"/>
</dbReference>